<dbReference type="GO" id="GO:0005829">
    <property type="term" value="C:cytosol"/>
    <property type="evidence" value="ECO:0007669"/>
    <property type="project" value="TreeGrafter"/>
</dbReference>
<dbReference type="Pfam" id="PF02525">
    <property type="entry name" value="Flavodoxin_2"/>
    <property type="match status" value="1"/>
</dbReference>
<dbReference type="InterPro" id="IPR051545">
    <property type="entry name" value="NAD(P)H_dehydrogenase_qn"/>
</dbReference>
<dbReference type="InterPro" id="IPR003680">
    <property type="entry name" value="Flavodoxin_fold"/>
</dbReference>
<dbReference type="GO" id="GO:0003955">
    <property type="term" value="F:NAD(P)H dehydrogenase (quinone) activity"/>
    <property type="evidence" value="ECO:0007669"/>
    <property type="project" value="TreeGrafter"/>
</dbReference>
<organism evidence="4 5">
    <name type="scientific">Metamycoplasma orale</name>
    <name type="common">Mycoplasma orale</name>
    <dbReference type="NCBI Taxonomy" id="2121"/>
    <lineage>
        <taxon>Bacteria</taxon>
        <taxon>Bacillati</taxon>
        <taxon>Mycoplasmatota</taxon>
        <taxon>Mycoplasmoidales</taxon>
        <taxon>Metamycoplasmataceae</taxon>
        <taxon>Metamycoplasma</taxon>
    </lineage>
</organism>
<dbReference type="PANTHER" id="PTHR10204">
    <property type="entry name" value="NAD P H OXIDOREDUCTASE-RELATED"/>
    <property type="match status" value="1"/>
</dbReference>
<sequence length="186" mass="21794">MNYYLILGHPTKDSFNGQICSAYEKKLISLGHNVRRVNIIDLGMDLNLSLNPSEKNKKIILKEQENITWADEIIFFYPLWWGNVPALLKGYIDNVFQPGFAYKYHKNDQGWDKLLKGKTVRIFSTCDAPAWFTTIVYHNSDFTTFKYALCWFTGMKLKCAKRIGKVYLQNNDQRQQIIENILKKIK</sequence>
<evidence type="ECO:0000256" key="2">
    <source>
        <dbReference type="ARBA" id="ARBA00023002"/>
    </source>
</evidence>
<accession>A0A448ZVX4</accession>
<evidence type="ECO:0000256" key="1">
    <source>
        <dbReference type="ARBA" id="ARBA00006252"/>
    </source>
</evidence>
<dbReference type="AlphaFoldDB" id="A0A448ZVX4"/>
<dbReference type="Gene3D" id="3.40.50.360">
    <property type="match status" value="1"/>
</dbReference>
<dbReference type="KEGG" id="mob:NCTC10112_00163"/>
<name>A0A448ZVX4_METOS</name>
<comment type="similarity">
    <text evidence="1">Belongs to the NAD(P)H dehydrogenase (quinone) family.</text>
</comment>
<keyword evidence="5" id="KW-1185">Reference proteome</keyword>
<keyword evidence="2" id="KW-0560">Oxidoreductase</keyword>
<feature type="domain" description="Flavodoxin-like fold" evidence="3">
    <location>
        <begin position="1"/>
        <end position="165"/>
    </location>
</feature>
<proteinExistence type="inferred from homology"/>
<dbReference type="InterPro" id="IPR029039">
    <property type="entry name" value="Flavoprotein-like_sf"/>
</dbReference>
<evidence type="ECO:0000313" key="5">
    <source>
        <dbReference type="Proteomes" id="UP000290482"/>
    </source>
</evidence>
<dbReference type="OrthoDB" id="9798454at2"/>
<reference evidence="4 5" key="1">
    <citation type="submission" date="2019-01" db="EMBL/GenBank/DDBJ databases">
        <authorList>
            <consortium name="Pathogen Informatics"/>
        </authorList>
    </citation>
    <scope>NUCLEOTIDE SEQUENCE [LARGE SCALE GENOMIC DNA]</scope>
    <source>
        <strain evidence="4 5">NCTC10112</strain>
    </source>
</reference>
<dbReference type="PANTHER" id="PTHR10204:SF34">
    <property type="entry name" value="NAD(P)H DEHYDROGENASE [QUINONE] 1 ISOFORM 1"/>
    <property type="match status" value="1"/>
</dbReference>
<evidence type="ECO:0000259" key="3">
    <source>
        <dbReference type="Pfam" id="PF02525"/>
    </source>
</evidence>
<protein>
    <submittedName>
        <fullName evidence="4">NADPH-quinone reductase (Modulator of drug activity B)</fullName>
    </submittedName>
</protein>
<evidence type="ECO:0000313" key="4">
    <source>
        <dbReference type="EMBL" id="VEU55314.1"/>
    </source>
</evidence>
<dbReference type="Proteomes" id="UP000290482">
    <property type="component" value="Chromosome"/>
</dbReference>
<dbReference type="RefSeq" id="WP_022936060.1">
    <property type="nucleotide sequence ID" value="NZ_LR214940.1"/>
</dbReference>
<dbReference type="EMBL" id="LR214940">
    <property type="protein sequence ID" value="VEU55314.1"/>
    <property type="molecule type" value="Genomic_DNA"/>
</dbReference>
<dbReference type="SUPFAM" id="SSF52218">
    <property type="entry name" value="Flavoproteins"/>
    <property type="match status" value="1"/>
</dbReference>
<gene>
    <name evidence="4" type="ORF">NCTC10112_00163</name>
</gene>